<feature type="domain" description="Gfo/Idh/MocA-like oxidoreductase N-terminal" evidence="1">
    <location>
        <begin position="17"/>
        <end position="145"/>
    </location>
</feature>
<dbReference type="Gene3D" id="3.30.360.10">
    <property type="entry name" value="Dihydrodipicolinate Reductase, domain 2"/>
    <property type="match status" value="1"/>
</dbReference>
<organism evidence="3 4">
    <name type="scientific">SAR324 cluster bacterium</name>
    <dbReference type="NCBI Taxonomy" id="2024889"/>
    <lineage>
        <taxon>Bacteria</taxon>
        <taxon>Deltaproteobacteria</taxon>
        <taxon>SAR324 cluster</taxon>
    </lineage>
</organism>
<proteinExistence type="predicted"/>
<dbReference type="AlphaFoldDB" id="A0A2D6YHE9"/>
<protein>
    <submittedName>
        <fullName evidence="3">Oxidoreductase</fullName>
    </submittedName>
</protein>
<evidence type="ECO:0000259" key="1">
    <source>
        <dbReference type="Pfam" id="PF01408"/>
    </source>
</evidence>
<accession>A0A2D6YHE9</accession>
<dbReference type="InterPro" id="IPR051317">
    <property type="entry name" value="Gfo/Idh/MocA_oxidoreduct"/>
</dbReference>
<dbReference type="EMBL" id="NZEX01000041">
    <property type="protein sequence ID" value="MAH62606.1"/>
    <property type="molecule type" value="Genomic_DNA"/>
</dbReference>
<comment type="caution">
    <text evidence="3">The sequence shown here is derived from an EMBL/GenBank/DDBJ whole genome shotgun (WGS) entry which is preliminary data.</text>
</comment>
<dbReference type="SUPFAM" id="SSF55347">
    <property type="entry name" value="Glyceraldehyde-3-phosphate dehydrogenase-like, C-terminal domain"/>
    <property type="match status" value="1"/>
</dbReference>
<feature type="domain" description="GFO/IDH/MocA-like oxidoreductase" evidence="2">
    <location>
        <begin position="153"/>
        <end position="284"/>
    </location>
</feature>
<dbReference type="SUPFAM" id="SSF51735">
    <property type="entry name" value="NAD(P)-binding Rossmann-fold domains"/>
    <property type="match status" value="1"/>
</dbReference>
<gene>
    <name evidence="3" type="ORF">CMN54_03990</name>
</gene>
<evidence type="ECO:0000259" key="2">
    <source>
        <dbReference type="Pfam" id="PF22725"/>
    </source>
</evidence>
<dbReference type="Gene3D" id="3.40.50.720">
    <property type="entry name" value="NAD(P)-binding Rossmann-like Domain"/>
    <property type="match status" value="1"/>
</dbReference>
<evidence type="ECO:0000313" key="3">
    <source>
        <dbReference type="EMBL" id="MAH62606.1"/>
    </source>
</evidence>
<dbReference type="GO" id="GO:0000166">
    <property type="term" value="F:nucleotide binding"/>
    <property type="evidence" value="ECO:0007669"/>
    <property type="project" value="InterPro"/>
</dbReference>
<evidence type="ECO:0000313" key="4">
    <source>
        <dbReference type="Proteomes" id="UP000226525"/>
    </source>
</evidence>
<reference evidence="4" key="1">
    <citation type="submission" date="2017-09" db="EMBL/GenBank/DDBJ databases">
        <title>The Reconstruction of 2,631 Draft Metagenome-Assembled Genomes from the Global Oceans.</title>
        <authorList>
            <person name="Tully B.J."/>
            <person name="Graham E.D."/>
            <person name="Heidelberg J.F."/>
        </authorList>
    </citation>
    <scope>NUCLEOTIDE SEQUENCE [LARGE SCALE GENOMIC DNA]</scope>
</reference>
<dbReference type="Proteomes" id="UP000226525">
    <property type="component" value="Unassembled WGS sequence"/>
</dbReference>
<dbReference type="PANTHER" id="PTHR43708:SF3">
    <property type="entry name" value="OXIDOREDUCTASE"/>
    <property type="match status" value="1"/>
</dbReference>
<sequence length="392" mass="42425">MTIEAHEAGSNFRRIPYGMVGGGEGAFIGAVHRIAARIDDRFELVAGALSSEAERSKRSGQAIGIAAARCYRNYQEMAQQEAARPDKIEAVVIVTPNHLHVPIAKAFLEARIHVICDKPLAAHLVDTEGLSELVKAKSCLFAVTYNYSGYPLIRHAREIIANGELGKIRVVQAEYPQDWLSEKLEDTGQKQASWRTDPNRAGGGGCLGDIGTHAFHLACFVSGLTPASVLADLNSFVEGRQLDDNVHVLLRFEGGAKGMLWASQVAPGNENGLRLRIYGDKAGLSWSQENPNYLTFSPLGKPSRLLGRGGPGLTSAAERVTRTPPGHPEGYLEGFATIYREVADAIEAKRNGKDQPDEVIFPDLEAGLQGMRFVDAVLCSHKNGGVWTSLNS</sequence>
<dbReference type="Pfam" id="PF22725">
    <property type="entry name" value="GFO_IDH_MocA_C3"/>
    <property type="match status" value="1"/>
</dbReference>
<dbReference type="InterPro" id="IPR036291">
    <property type="entry name" value="NAD(P)-bd_dom_sf"/>
</dbReference>
<dbReference type="Pfam" id="PF01408">
    <property type="entry name" value="GFO_IDH_MocA"/>
    <property type="match status" value="1"/>
</dbReference>
<dbReference type="InterPro" id="IPR000683">
    <property type="entry name" value="Gfo/Idh/MocA-like_OxRdtase_N"/>
</dbReference>
<dbReference type="PANTHER" id="PTHR43708">
    <property type="entry name" value="CONSERVED EXPRESSED OXIDOREDUCTASE (EUROFUNG)"/>
    <property type="match status" value="1"/>
</dbReference>
<name>A0A2D6YHE9_9DELT</name>
<dbReference type="InterPro" id="IPR055170">
    <property type="entry name" value="GFO_IDH_MocA-like_dom"/>
</dbReference>